<reference evidence="11" key="1">
    <citation type="submission" date="2021-01" db="EMBL/GenBank/DDBJ databases">
        <title>Description of Breznakiella homolactica.</title>
        <authorList>
            <person name="Song Y."/>
            <person name="Brune A."/>
        </authorList>
    </citation>
    <scope>NUCLEOTIDE SEQUENCE</scope>
    <source>
        <strain evidence="11">RmG30</strain>
    </source>
</reference>
<dbReference type="InterPro" id="IPR007624">
    <property type="entry name" value="RNA_pol_sigma70_r3"/>
</dbReference>
<dbReference type="InterPro" id="IPR036388">
    <property type="entry name" value="WH-like_DNA-bd_sf"/>
</dbReference>
<evidence type="ECO:0000256" key="4">
    <source>
        <dbReference type="ARBA" id="ARBA00023125"/>
    </source>
</evidence>
<dbReference type="InterPro" id="IPR007627">
    <property type="entry name" value="RNA_pol_sigma70_r2"/>
</dbReference>
<dbReference type="PRINTS" id="PR00046">
    <property type="entry name" value="SIGMA70FCT"/>
</dbReference>
<dbReference type="NCBIfam" id="TIGR02937">
    <property type="entry name" value="sigma70-ECF"/>
    <property type="match status" value="1"/>
</dbReference>
<protein>
    <submittedName>
        <fullName evidence="11">Sigma-70 family RNA polymerase sigma factor</fullName>
    </submittedName>
</protein>
<organism evidence="11 12">
    <name type="scientific">Breznakiella homolactica</name>
    <dbReference type="NCBI Taxonomy" id="2798577"/>
    <lineage>
        <taxon>Bacteria</taxon>
        <taxon>Pseudomonadati</taxon>
        <taxon>Spirochaetota</taxon>
        <taxon>Spirochaetia</taxon>
        <taxon>Spirochaetales</taxon>
        <taxon>Breznakiellaceae</taxon>
        <taxon>Breznakiella</taxon>
    </lineage>
</organism>
<dbReference type="Gene3D" id="1.10.10.10">
    <property type="entry name" value="Winged helix-like DNA-binding domain superfamily/Winged helix DNA-binding domain"/>
    <property type="match status" value="2"/>
</dbReference>
<evidence type="ECO:0000313" key="11">
    <source>
        <dbReference type="EMBL" id="QQO08562.1"/>
    </source>
</evidence>
<dbReference type="Pfam" id="PF00140">
    <property type="entry name" value="Sigma70_r1_2"/>
    <property type="match status" value="1"/>
</dbReference>
<dbReference type="PANTHER" id="PTHR30603">
    <property type="entry name" value="RNA POLYMERASE SIGMA FACTOR RPO"/>
    <property type="match status" value="1"/>
</dbReference>
<dbReference type="GO" id="GO:0003677">
    <property type="term" value="F:DNA binding"/>
    <property type="evidence" value="ECO:0007669"/>
    <property type="project" value="UniProtKB-KW"/>
</dbReference>
<evidence type="ECO:0000256" key="2">
    <source>
        <dbReference type="ARBA" id="ARBA00023015"/>
    </source>
</evidence>
<feature type="domain" description="RNA polymerase sigma-70 region 2" evidence="9">
    <location>
        <begin position="132"/>
        <end position="201"/>
    </location>
</feature>
<name>A0A7T7XLN0_9SPIR</name>
<dbReference type="Pfam" id="PF04539">
    <property type="entry name" value="Sigma70_r3"/>
    <property type="match status" value="1"/>
</dbReference>
<proteinExistence type="inferred from homology"/>
<keyword evidence="5" id="KW-0804">Transcription</keyword>
<evidence type="ECO:0000256" key="1">
    <source>
        <dbReference type="ARBA" id="ARBA00007788"/>
    </source>
</evidence>
<keyword evidence="12" id="KW-1185">Reference proteome</keyword>
<dbReference type="InterPro" id="IPR000943">
    <property type="entry name" value="RNA_pol_sigma70"/>
</dbReference>
<dbReference type="KEGG" id="bhc:JFL75_16735"/>
<feature type="region of interest" description="Disordered" evidence="6">
    <location>
        <begin position="1"/>
        <end position="59"/>
    </location>
</feature>
<evidence type="ECO:0000256" key="3">
    <source>
        <dbReference type="ARBA" id="ARBA00023082"/>
    </source>
</evidence>
<accession>A0A7T7XLN0</accession>
<feature type="domain" description="RNA polymerase sigma-70 region 3" evidence="8">
    <location>
        <begin position="214"/>
        <end position="287"/>
    </location>
</feature>
<dbReference type="Pfam" id="PF04542">
    <property type="entry name" value="Sigma70_r2"/>
    <property type="match status" value="1"/>
</dbReference>
<dbReference type="GO" id="GO:0016987">
    <property type="term" value="F:sigma factor activity"/>
    <property type="evidence" value="ECO:0007669"/>
    <property type="project" value="UniProtKB-KW"/>
</dbReference>
<evidence type="ECO:0000256" key="5">
    <source>
        <dbReference type="ARBA" id="ARBA00023163"/>
    </source>
</evidence>
<dbReference type="Pfam" id="PF04545">
    <property type="entry name" value="Sigma70_r4"/>
    <property type="match status" value="1"/>
</dbReference>
<evidence type="ECO:0000259" key="10">
    <source>
        <dbReference type="Pfam" id="PF04545"/>
    </source>
</evidence>
<evidence type="ECO:0000313" key="12">
    <source>
        <dbReference type="Proteomes" id="UP000595917"/>
    </source>
</evidence>
<gene>
    <name evidence="11" type="ORF">JFL75_16735</name>
</gene>
<dbReference type="InterPro" id="IPR007630">
    <property type="entry name" value="RNA_pol_sigma70_r4"/>
</dbReference>
<dbReference type="InterPro" id="IPR013325">
    <property type="entry name" value="RNA_pol_sigma_r2"/>
</dbReference>
<evidence type="ECO:0000259" key="8">
    <source>
        <dbReference type="Pfam" id="PF04539"/>
    </source>
</evidence>
<dbReference type="PANTHER" id="PTHR30603:SF60">
    <property type="entry name" value="RNA POLYMERASE SIGMA FACTOR RPOD"/>
    <property type="match status" value="1"/>
</dbReference>
<dbReference type="AlphaFoldDB" id="A0A7T7XLN0"/>
<keyword evidence="4" id="KW-0238">DNA-binding</keyword>
<comment type="similarity">
    <text evidence="1">Belongs to the sigma-70 factor family.</text>
</comment>
<keyword evidence="3" id="KW-0731">Sigma factor</keyword>
<dbReference type="InterPro" id="IPR013324">
    <property type="entry name" value="RNA_pol_sigma_r3/r4-like"/>
</dbReference>
<evidence type="ECO:0000256" key="6">
    <source>
        <dbReference type="SAM" id="MobiDB-lite"/>
    </source>
</evidence>
<evidence type="ECO:0000259" key="7">
    <source>
        <dbReference type="Pfam" id="PF00140"/>
    </source>
</evidence>
<dbReference type="SUPFAM" id="SSF88659">
    <property type="entry name" value="Sigma3 and sigma4 domains of RNA polymerase sigma factors"/>
    <property type="match status" value="2"/>
</dbReference>
<evidence type="ECO:0000259" key="9">
    <source>
        <dbReference type="Pfam" id="PF04542"/>
    </source>
</evidence>
<dbReference type="Proteomes" id="UP000595917">
    <property type="component" value="Chromosome"/>
</dbReference>
<keyword evidence="2" id="KW-0805">Transcription regulation</keyword>
<sequence length="364" mass="41854">MVKTAVNNQKVKKQHAAAKRGALQHPMNKTETQTETERAKVKKKVSAGSLPKNSKKPKQIKETDPLALYFKQISKFPLLTVQEEQAIGEKIVTTRDKLAKLDKKFANKEHTPEFKKDRELLDNTLRQHKNMMINSNLRLVVSIAKNYQHRGLSLLDLIDEGNIGLIEAVERFDYTRGCRFSTYGTWWIRQAIIKSIADKGRVIRIPIHMLNTIKKCYFVAKQMTQDLGRDPSDEELSEYLGMPLSKVKEIIKLSQETTSLDTIVDDGNLTRLADLIKDDTMEEPFEMVFSLTLQETMEDILSHLSEREMKIIQLRFGLAGEGPLTLEETGKLLGITRERVRQIQEKATFKLRNIKRLHELNENP</sequence>
<dbReference type="Gene3D" id="1.10.601.10">
    <property type="entry name" value="RNA Polymerase Primary Sigma Factor"/>
    <property type="match status" value="1"/>
</dbReference>
<dbReference type="GO" id="GO:0006352">
    <property type="term" value="P:DNA-templated transcription initiation"/>
    <property type="evidence" value="ECO:0007669"/>
    <property type="project" value="InterPro"/>
</dbReference>
<dbReference type="InterPro" id="IPR050239">
    <property type="entry name" value="Sigma-70_RNA_pol_init_factors"/>
</dbReference>
<feature type="domain" description="RNA polymerase sigma-70 region 4" evidence="10">
    <location>
        <begin position="301"/>
        <end position="352"/>
    </location>
</feature>
<feature type="domain" description="RNA polymerase sigma-70 region 1.2" evidence="7">
    <location>
        <begin position="64"/>
        <end position="91"/>
    </location>
</feature>
<dbReference type="EMBL" id="CP067089">
    <property type="protein sequence ID" value="QQO08562.1"/>
    <property type="molecule type" value="Genomic_DNA"/>
</dbReference>
<dbReference type="CDD" id="cd06171">
    <property type="entry name" value="Sigma70_r4"/>
    <property type="match status" value="1"/>
</dbReference>
<dbReference type="InterPro" id="IPR014284">
    <property type="entry name" value="RNA_pol_sigma-70_dom"/>
</dbReference>
<dbReference type="InterPro" id="IPR009042">
    <property type="entry name" value="RNA_pol_sigma70_r1_2"/>
</dbReference>
<dbReference type="SUPFAM" id="SSF88946">
    <property type="entry name" value="Sigma2 domain of RNA polymerase sigma factors"/>
    <property type="match status" value="1"/>
</dbReference>